<dbReference type="InterPro" id="IPR009057">
    <property type="entry name" value="Homeodomain-like_sf"/>
</dbReference>
<dbReference type="SUPFAM" id="SSF46689">
    <property type="entry name" value="Homeodomain-like"/>
    <property type="match status" value="1"/>
</dbReference>
<dbReference type="PANTHER" id="PTHR43479">
    <property type="entry name" value="ACREF/ENVCD OPERON REPRESSOR-RELATED"/>
    <property type="match status" value="1"/>
</dbReference>
<dbReference type="Gene3D" id="1.10.357.10">
    <property type="entry name" value="Tetracycline Repressor, domain 2"/>
    <property type="match status" value="1"/>
</dbReference>
<evidence type="ECO:0000259" key="3">
    <source>
        <dbReference type="PROSITE" id="PS50977"/>
    </source>
</evidence>
<accession>A0A0S2W205</accession>
<dbReference type="AlphaFoldDB" id="A0A0S2W205"/>
<dbReference type="PROSITE" id="PS50977">
    <property type="entry name" value="HTH_TETR_2"/>
    <property type="match status" value="1"/>
</dbReference>
<dbReference type="PRINTS" id="PR00455">
    <property type="entry name" value="HTHTETR"/>
</dbReference>
<evidence type="ECO:0000313" key="4">
    <source>
        <dbReference type="EMBL" id="ALP93380.1"/>
    </source>
</evidence>
<protein>
    <submittedName>
        <fullName evidence="4">Transcriptional regulator, TetRNA family</fullName>
    </submittedName>
</protein>
<dbReference type="InterPro" id="IPR050624">
    <property type="entry name" value="HTH-type_Tx_Regulator"/>
</dbReference>
<dbReference type="EMBL" id="CP011307">
    <property type="protein sequence ID" value="ALP93380.1"/>
    <property type="molecule type" value="Genomic_DNA"/>
</dbReference>
<dbReference type="KEGG" id="ibu:IB211_00987c"/>
<dbReference type="Proteomes" id="UP000064844">
    <property type="component" value="Chromosome"/>
</dbReference>
<reference evidence="5" key="2">
    <citation type="submission" date="2015-04" db="EMBL/GenBank/DDBJ databases">
        <title>A butyrogenic pathway from the amino acid lysine in a human gut commensal.</title>
        <authorList>
            <person name="de Vos W.M."/>
            <person name="Bui N.T.P."/>
            <person name="Plugge C.M."/>
            <person name="Ritari J."/>
        </authorList>
    </citation>
    <scope>NUCLEOTIDE SEQUENCE [LARGE SCALE GENOMIC DNA]</scope>
    <source>
        <strain evidence="5">AF211</strain>
    </source>
</reference>
<proteinExistence type="predicted"/>
<feature type="domain" description="HTH tetR-type" evidence="3">
    <location>
        <begin position="13"/>
        <end position="73"/>
    </location>
</feature>
<evidence type="ECO:0000313" key="5">
    <source>
        <dbReference type="Proteomes" id="UP000064844"/>
    </source>
</evidence>
<keyword evidence="5" id="KW-1185">Reference proteome</keyword>
<dbReference type="STRING" id="1297617.IB211_00987c"/>
<reference evidence="4 5" key="1">
    <citation type="journal article" date="2015" name="Nat. Commun.">
        <title>Production of butyrate from lysine and the Amadori product fructoselysine by a human gut commensal.</title>
        <authorList>
            <person name="Bui T.P."/>
            <person name="Ritari J."/>
            <person name="Boeren S."/>
            <person name="de Waard P."/>
            <person name="Plugge C.M."/>
            <person name="de Vos W.M."/>
        </authorList>
    </citation>
    <scope>NUCLEOTIDE SEQUENCE [LARGE SCALE GENOMIC DNA]</scope>
    <source>
        <strain evidence="4 5">AF211</strain>
    </source>
</reference>
<sequence>MTKTRVPTQKRSIEKRQKIVKAGFDLFCEKGYYKTNTAEIAKYAGVSTGALYSYFEDKRQIFIEAFQQHLDAISSELLQQLISLPEVLELSTFIEKWIEGYINLYAKSNHALVQLRLVIVDDKEINHHFSALENTYFSNIADILKTRGIICADLFEKVYISCILIDSLRQEKTSFSHNGLDFEIIKKQVKQSIFQMLST</sequence>
<dbReference type="PANTHER" id="PTHR43479:SF11">
    <property type="entry name" value="ACREF_ENVCD OPERON REPRESSOR-RELATED"/>
    <property type="match status" value="1"/>
</dbReference>
<organism evidence="4 5">
    <name type="scientific">Intestinimonas butyriciproducens</name>
    <dbReference type="NCBI Taxonomy" id="1297617"/>
    <lineage>
        <taxon>Bacteria</taxon>
        <taxon>Bacillati</taxon>
        <taxon>Bacillota</taxon>
        <taxon>Clostridia</taxon>
        <taxon>Eubacteriales</taxon>
        <taxon>Intestinimonas</taxon>
    </lineage>
</organism>
<evidence type="ECO:0000256" key="1">
    <source>
        <dbReference type="ARBA" id="ARBA00023125"/>
    </source>
</evidence>
<keyword evidence="1 2" id="KW-0238">DNA-binding</keyword>
<name>A0A0S2W205_9FIRM</name>
<gene>
    <name evidence="4" type="ORF">IB211_00987c</name>
</gene>
<dbReference type="RefSeq" id="WP_058117286.1">
    <property type="nucleotide sequence ID" value="NZ_CALICV010000095.1"/>
</dbReference>
<evidence type="ECO:0000256" key="2">
    <source>
        <dbReference type="PROSITE-ProRule" id="PRU00335"/>
    </source>
</evidence>
<dbReference type="InterPro" id="IPR001647">
    <property type="entry name" value="HTH_TetR"/>
</dbReference>
<dbReference type="GO" id="GO:0003677">
    <property type="term" value="F:DNA binding"/>
    <property type="evidence" value="ECO:0007669"/>
    <property type="project" value="UniProtKB-UniRule"/>
</dbReference>
<dbReference type="Pfam" id="PF00440">
    <property type="entry name" value="TetR_N"/>
    <property type="match status" value="1"/>
</dbReference>
<feature type="DNA-binding region" description="H-T-H motif" evidence="2">
    <location>
        <begin position="36"/>
        <end position="55"/>
    </location>
</feature>
<dbReference type="PATRIC" id="fig|1297617.4.peg.1001"/>